<dbReference type="GO" id="GO:0046872">
    <property type="term" value="F:metal ion binding"/>
    <property type="evidence" value="ECO:0007669"/>
    <property type="project" value="UniProtKB-KW"/>
</dbReference>
<dbReference type="GO" id="GO:0042245">
    <property type="term" value="P:RNA repair"/>
    <property type="evidence" value="ECO:0007669"/>
    <property type="project" value="UniProtKB-KW"/>
</dbReference>
<reference evidence="13 14" key="1">
    <citation type="journal article" date="2015" name="Genome Announc.">
        <title>Complete Genome Sequence of the Novel Leech Symbiont Mucinivorans hirudinis M3T.</title>
        <authorList>
            <person name="Nelson M.C."/>
            <person name="Bomar L."/>
            <person name="Graf J."/>
        </authorList>
    </citation>
    <scope>NUCLEOTIDE SEQUENCE [LARGE SCALE GENOMIC DNA]</scope>
    <source>
        <strain evidence="14">M3</strain>
    </source>
</reference>
<dbReference type="InterPro" id="IPR006674">
    <property type="entry name" value="HD_domain"/>
</dbReference>
<evidence type="ECO:0000313" key="14">
    <source>
        <dbReference type="Proteomes" id="UP000027616"/>
    </source>
</evidence>
<gene>
    <name evidence="13" type="ORF">BN938_1127</name>
</gene>
<dbReference type="InterPro" id="IPR006675">
    <property type="entry name" value="HDIG_dom"/>
</dbReference>
<dbReference type="CDD" id="cd05398">
    <property type="entry name" value="NT_ClassII-CCAase"/>
    <property type="match status" value="1"/>
</dbReference>
<evidence type="ECO:0000256" key="10">
    <source>
        <dbReference type="ARBA" id="ARBA00022884"/>
    </source>
</evidence>
<proteinExistence type="inferred from homology"/>
<accession>A0A060R7L1</accession>
<evidence type="ECO:0000256" key="1">
    <source>
        <dbReference type="ARBA" id="ARBA00001946"/>
    </source>
</evidence>
<keyword evidence="3" id="KW-0819">tRNA processing</keyword>
<dbReference type="eggNOG" id="COG0617">
    <property type="taxonomic scope" value="Bacteria"/>
</dbReference>
<evidence type="ECO:0000256" key="7">
    <source>
        <dbReference type="ARBA" id="ARBA00022800"/>
    </source>
</evidence>
<evidence type="ECO:0000256" key="8">
    <source>
        <dbReference type="ARBA" id="ARBA00022840"/>
    </source>
</evidence>
<keyword evidence="7" id="KW-0692">RNA repair</keyword>
<dbReference type="Pfam" id="PF01743">
    <property type="entry name" value="PolyA_pol"/>
    <property type="match status" value="1"/>
</dbReference>
<keyword evidence="2 11" id="KW-0808">Transferase</keyword>
<evidence type="ECO:0000256" key="3">
    <source>
        <dbReference type="ARBA" id="ARBA00022694"/>
    </source>
</evidence>
<name>A0A060R7L1_9BACT</name>
<dbReference type="NCBIfam" id="TIGR00277">
    <property type="entry name" value="HDIG"/>
    <property type="match status" value="1"/>
</dbReference>
<dbReference type="Gene3D" id="3.30.460.10">
    <property type="entry name" value="Beta Polymerase, domain 2"/>
    <property type="match status" value="1"/>
</dbReference>
<dbReference type="SUPFAM" id="SSF81891">
    <property type="entry name" value="Poly A polymerase C-terminal region-like"/>
    <property type="match status" value="1"/>
</dbReference>
<keyword evidence="14" id="KW-1185">Reference proteome</keyword>
<keyword evidence="4 13" id="KW-0548">Nucleotidyltransferase</keyword>
<evidence type="ECO:0000313" key="13">
    <source>
        <dbReference type="EMBL" id="CDN31222.1"/>
    </source>
</evidence>
<keyword evidence="8" id="KW-0067">ATP-binding</keyword>
<dbReference type="InterPro" id="IPR043519">
    <property type="entry name" value="NT_sf"/>
</dbReference>
<evidence type="ECO:0000256" key="2">
    <source>
        <dbReference type="ARBA" id="ARBA00022679"/>
    </source>
</evidence>
<evidence type="ECO:0000256" key="11">
    <source>
        <dbReference type="RuleBase" id="RU003953"/>
    </source>
</evidence>
<dbReference type="GO" id="GO:0004810">
    <property type="term" value="F:CCA tRNA nucleotidyltransferase activity"/>
    <property type="evidence" value="ECO:0007669"/>
    <property type="project" value="UniProtKB-EC"/>
</dbReference>
<dbReference type="SMART" id="SM00471">
    <property type="entry name" value="HDc"/>
    <property type="match status" value="1"/>
</dbReference>
<comment type="similarity">
    <text evidence="11">Belongs to the tRNA nucleotidyltransferase/poly(A) polymerase family.</text>
</comment>
<evidence type="ECO:0000256" key="5">
    <source>
        <dbReference type="ARBA" id="ARBA00022723"/>
    </source>
</evidence>
<dbReference type="GO" id="GO:0003723">
    <property type="term" value="F:RNA binding"/>
    <property type="evidence" value="ECO:0007669"/>
    <property type="project" value="UniProtKB-KW"/>
</dbReference>
<dbReference type="EMBL" id="HG934468">
    <property type="protein sequence ID" value="CDN31222.1"/>
    <property type="molecule type" value="Genomic_DNA"/>
</dbReference>
<dbReference type="PATRIC" id="fig|1433126.3.peg.1120"/>
<dbReference type="OrthoDB" id="9805698at2"/>
<keyword evidence="5" id="KW-0479">Metal-binding</keyword>
<dbReference type="SUPFAM" id="SSF81301">
    <property type="entry name" value="Nucleotidyltransferase"/>
    <property type="match status" value="1"/>
</dbReference>
<keyword evidence="9" id="KW-0460">Magnesium</keyword>
<evidence type="ECO:0000256" key="4">
    <source>
        <dbReference type="ARBA" id="ARBA00022695"/>
    </source>
</evidence>
<dbReference type="InterPro" id="IPR032828">
    <property type="entry name" value="PolyA_RNA-bd"/>
</dbReference>
<sequence length="466" mass="53857">MEDKYLPQIGAIADEMGLRAYAIGGFVRDTFLQRSITDVDIMVVGSGIALAERFSQEVKRPVMVFKNFGTAMVRVGEREYEFVGARKESYNRDSRKPIVEQGTLEDDQRRRDFTINAMAFGLNADNYGFLLDPFGGVCDMREGIIRTPLDPDVTFSDDPLRMLRAIRFATQLDYTIFTETFEAIKRNALRIEIISQERITTELEKIIRCPKPSIGFKLLEECGLLKLVFAELSALKGVDRVGNRAHKDNFYHTLQVLDNVCERSDNLWLRWAALLHDIAKPQTKHWEENIGWTFHQHEVLGSKMAGRIFRKLRLPLGDELRYVQKLIFLHLRPIVLSEDEVTDSAVRRLLFEAGNDAEDLMLLCQADITSKNDEKVRRYLRNFEIVRSKMVEIEEKDRIRNFQPPITGDMIMQFYGIEPCRMVGLIKEQIKDAILEGAIPNEYQAAYDMMIEIARRDFNLEITLPQ</sequence>
<protein>
    <submittedName>
        <fullName evidence="13">tRNA nucleotidyltransferase</fullName>
        <ecNumber evidence="13">2.7.7.72</ecNumber>
    </submittedName>
</protein>
<keyword evidence="10 11" id="KW-0694">RNA-binding</keyword>
<organism evidence="13 14">
    <name type="scientific">Mucinivorans hirudinis</name>
    <dbReference type="NCBI Taxonomy" id="1433126"/>
    <lineage>
        <taxon>Bacteria</taxon>
        <taxon>Pseudomonadati</taxon>
        <taxon>Bacteroidota</taxon>
        <taxon>Bacteroidia</taxon>
        <taxon>Bacteroidales</taxon>
        <taxon>Rikenellaceae</taxon>
        <taxon>Mucinivorans</taxon>
    </lineage>
</organism>
<dbReference type="CDD" id="cd00077">
    <property type="entry name" value="HDc"/>
    <property type="match status" value="1"/>
</dbReference>
<dbReference type="KEGG" id="rbc:BN938_1127"/>
<evidence type="ECO:0000256" key="6">
    <source>
        <dbReference type="ARBA" id="ARBA00022741"/>
    </source>
</evidence>
<dbReference type="Proteomes" id="UP000027616">
    <property type="component" value="Chromosome I"/>
</dbReference>
<dbReference type="HOGENOM" id="CLU_015961_6_1_10"/>
<dbReference type="AlphaFoldDB" id="A0A060R7L1"/>
<comment type="cofactor">
    <cofactor evidence="1">
        <name>Mg(2+)</name>
        <dbReference type="ChEBI" id="CHEBI:18420"/>
    </cofactor>
</comment>
<feature type="domain" description="HD/PDEase" evidence="12">
    <location>
        <begin position="245"/>
        <end position="381"/>
    </location>
</feature>
<evidence type="ECO:0000256" key="9">
    <source>
        <dbReference type="ARBA" id="ARBA00022842"/>
    </source>
</evidence>
<dbReference type="GO" id="GO:0005524">
    <property type="term" value="F:ATP binding"/>
    <property type="evidence" value="ECO:0007669"/>
    <property type="project" value="UniProtKB-KW"/>
</dbReference>
<dbReference type="InterPro" id="IPR002646">
    <property type="entry name" value="PolA_pol_head_dom"/>
</dbReference>
<dbReference type="GO" id="GO:0008033">
    <property type="term" value="P:tRNA processing"/>
    <property type="evidence" value="ECO:0007669"/>
    <property type="project" value="UniProtKB-KW"/>
</dbReference>
<dbReference type="STRING" id="1433126.BN938_1127"/>
<dbReference type="PANTHER" id="PTHR47545">
    <property type="entry name" value="MULTIFUNCTIONAL CCA PROTEIN"/>
    <property type="match status" value="1"/>
</dbReference>
<dbReference type="InterPro" id="IPR003607">
    <property type="entry name" value="HD/PDEase_dom"/>
</dbReference>
<keyword evidence="6" id="KW-0547">Nucleotide-binding</keyword>
<dbReference type="Pfam" id="PF01966">
    <property type="entry name" value="HD"/>
    <property type="match status" value="1"/>
</dbReference>
<dbReference type="EC" id="2.7.7.72" evidence="13"/>
<evidence type="ECO:0000259" key="12">
    <source>
        <dbReference type="SMART" id="SM00471"/>
    </source>
</evidence>
<dbReference type="Gene3D" id="1.10.3090.10">
    <property type="entry name" value="cca-adding enzyme, domain 2"/>
    <property type="match status" value="1"/>
</dbReference>
<dbReference type="PANTHER" id="PTHR47545:SF1">
    <property type="entry name" value="MULTIFUNCTIONAL CCA PROTEIN"/>
    <property type="match status" value="1"/>
</dbReference>
<dbReference type="InterPro" id="IPR050124">
    <property type="entry name" value="tRNA_CCA-adding_enzyme"/>
</dbReference>
<dbReference type="Pfam" id="PF12627">
    <property type="entry name" value="PolyA_pol_RNAbd"/>
    <property type="match status" value="1"/>
</dbReference>